<keyword evidence="10" id="KW-0812">Transmembrane</keyword>
<dbReference type="PANTHER" id="PTHR24421">
    <property type="entry name" value="NITRATE/NITRITE SENSOR PROTEIN NARX-RELATED"/>
    <property type="match status" value="1"/>
</dbReference>
<dbReference type="Gene3D" id="3.30.565.10">
    <property type="entry name" value="Histidine kinase-like ATPase, C-terminal domain"/>
    <property type="match status" value="1"/>
</dbReference>
<keyword evidence="4" id="KW-0808">Transferase</keyword>
<dbReference type="InterPro" id="IPR011712">
    <property type="entry name" value="Sig_transdc_His_kin_sub3_dim/P"/>
</dbReference>
<dbReference type="GO" id="GO:0046983">
    <property type="term" value="F:protein dimerization activity"/>
    <property type="evidence" value="ECO:0007669"/>
    <property type="project" value="InterPro"/>
</dbReference>
<feature type="compositionally biased region" description="Basic and acidic residues" evidence="9">
    <location>
        <begin position="388"/>
        <end position="397"/>
    </location>
</feature>
<feature type="compositionally biased region" description="Polar residues" evidence="9">
    <location>
        <begin position="20"/>
        <end position="38"/>
    </location>
</feature>
<keyword evidence="10" id="KW-1133">Transmembrane helix</keyword>
<evidence type="ECO:0000256" key="10">
    <source>
        <dbReference type="SAM" id="Phobius"/>
    </source>
</evidence>
<dbReference type="Gene3D" id="1.20.5.1930">
    <property type="match status" value="1"/>
</dbReference>
<evidence type="ECO:0000256" key="1">
    <source>
        <dbReference type="ARBA" id="ARBA00000085"/>
    </source>
</evidence>
<feature type="compositionally biased region" description="Pro residues" evidence="9">
    <location>
        <begin position="367"/>
        <end position="383"/>
    </location>
</feature>
<evidence type="ECO:0000256" key="4">
    <source>
        <dbReference type="ARBA" id="ARBA00022679"/>
    </source>
</evidence>
<feature type="domain" description="Signal transduction histidine kinase subgroup 3 dimerisation and phosphoacceptor" evidence="11">
    <location>
        <begin position="168"/>
        <end position="232"/>
    </location>
</feature>
<evidence type="ECO:0000256" key="2">
    <source>
        <dbReference type="ARBA" id="ARBA00012438"/>
    </source>
</evidence>
<comment type="catalytic activity">
    <reaction evidence="1">
        <text>ATP + protein L-histidine = ADP + protein N-phospho-L-histidine.</text>
        <dbReference type="EC" id="2.7.13.3"/>
    </reaction>
</comment>
<reference evidence="12 13" key="1">
    <citation type="submission" date="2020-01" db="EMBL/GenBank/DDBJ databases">
        <title>Insect and environment-associated Actinomycetes.</title>
        <authorList>
            <person name="Currrie C."/>
            <person name="Chevrette M."/>
            <person name="Carlson C."/>
            <person name="Stubbendieck R."/>
            <person name="Wendt-Pienkowski E."/>
        </authorList>
    </citation>
    <scope>NUCLEOTIDE SEQUENCE [LARGE SCALE GENOMIC DNA]</scope>
    <source>
        <strain evidence="12 13">SID7739</strain>
    </source>
</reference>
<evidence type="ECO:0000256" key="5">
    <source>
        <dbReference type="ARBA" id="ARBA00022741"/>
    </source>
</evidence>
<evidence type="ECO:0000256" key="6">
    <source>
        <dbReference type="ARBA" id="ARBA00022777"/>
    </source>
</evidence>
<evidence type="ECO:0000256" key="7">
    <source>
        <dbReference type="ARBA" id="ARBA00022840"/>
    </source>
</evidence>
<dbReference type="InterPro" id="IPR036890">
    <property type="entry name" value="HATPase_C_sf"/>
</dbReference>
<keyword evidence="8" id="KW-0902">Two-component regulatory system</keyword>
<dbReference type="PANTHER" id="PTHR24421:SF10">
    <property type="entry name" value="NITRATE_NITRITE SENSOR PROTEIN NARQ"/>
    <property type="match status" value="1"/>
</dbReference>
<gene>
    <name evidence="12" type="ORF">G3I66_18135</name>
</gene>
<proteinExistence type="predicted"/>
<dbReference type="AlphaFoldDB" id="A0A6G3TEL3"/>
<feature type="transmembrane region" description="Helical" evidence="10">
    <location>
        <begin position="408"/>
        <end position="429"/>
    </location>
</feature>
<comment type="caution">
    <text evidence="12">The sequence shown here is derived from an EMBL/GenBank/DDBJ whole genome shotgun (WGS) entry which is preliminary data.</text>
</comment>
<evidence type="ECO:0000259" key="11">
    <source>
        <dbReference type="Pfam" id="PF07730"/>
    </source>
</evidence>
<feature type="region of interest" description="Disordered" evidence="9">
    <location>
        <begin position="1"/>
        <end position="38"/>
    </location>
</feature>
<feature type="region of interest" description="Disordered" evidence="9">
    <location>
        <begin position="363"/>
        <end position="401"/>
    </location>
</feature>
<feature type="transmembrane region" description="Helical" evidence="10">
    <location>
        <begin position="118"/>
        <end position="137"/>
    </location>
</feature>
<feature type="transmembrane region" description="Helical" evidence="10">
    <location>
        <begin position="57"/>
        <end position="80"/>
    </location>
</feature>
<keyword evidence="5" id="KW-0547">Nucleotide-binding</keyword>
<keyword evidence="10" id="KW-0472">Membrane</keyword>
<evidence type="ECO:0000313" key="13">
    <source>
        <dbReference type="Proteomes" id="UP000475666"/>
    </source>
</evidence>
<organism evidence="12 13">
    <name type="scientific">Streptomyces rubrogriseus</name>
    <dbReference type="NCBI Taxonomy" id="194673"/>
    <lineage>
        <taxon>Bacteria</taxon>
        <taxon>Bacillati</taxon>
        <taxon>Actinomycetota</taxon>
        <taxon>Actinomycetes</taxon>
        <taxon>Kitasatosporales</taxon>
        <taxon>Streptomycetaceae</taxon>
        <taxon>Streptomyces</taxon>
        <taxon>Streptomyces violaceoruber group</taxon>
    </lineage>
</organism>
<dbReference type="InterPro" id="IPR050482">
    <property type="entry name" value="Sensor_HK_TwoCompSys"/>
</dbReference>
<dbReference type="SUPFAM" id="SSF55874">
    <property type="entry name" value="ATPase domain of HSP90 chaperone/DNA topoisomerase II/histidine kinase"/>
    <property type="match status" value="1"/>
</dbReference>
<keyword evidence="6 12" id="KW-0418">Kinase</keyword>
<dbReference type="GO" id="GO:0005524">
    <property type="term" value="F:ATP binding"/>
    <property type="evidence" value="ECO:0007669"/>
    <property type="project" value="UniProtKB-KW"/>
</dbReference>
<dbReference type="EMBL" id="JAAGMQ010000528">
    <property type="protein sequence ID" value="NEC35062.1"/>
    <property type="molecule type" value="Genomic_DNA"/>
</dbReference>
<keyword evidence="3" id="KW-0597">Phosphoprotein</keyword>
<dbReference type="GO" id="GO:0016020">
    <property type="term" value="C:membrane"/>
    <property type="evidence" value="ECO:0007669"/>
    <property type="project" value="InterPro"/>
</dbReference>
<dbReference type="EC" id="2.7.13.3" evidence="2"/>
<dbReference type="Proteomes" id="UP000475666">
    <property type="component" value="Unassembled WGS sequence"/>
</dbReference>
<evidence type="ECO:0000256" key="8">
    <source>
        <dbReference type="ARBA" id="ARBA00023012"/>
    </source>
</evidence>
<accession>A0A6G3TEL3</accession>
<evidence type="ECO:0000256" key="3">
    <source>
        <dbReference type="ARBA" id="ARBA00022553"/>
    </source>
</evidence>
<name>A0A6G3TEL3_9ACTN</name>
<sequence>MRGARNETFGSGRPSPDVRTVTSVDSTLTESGTATTPRNTLLRRVRDPATLLNTATAVAAGLSVTNLWWAVPTAVTAFLAGRRPGRTAPTALALLAVLAAGVTALSVVPAWLPLAGRFVAVVVAAMMLPWFAGRFWCQYRQLVRAGWERAGQLQREQRLIADQARLRERTRIAQDMHDLLGHDLSLIALSAGALKLAPDLAEHHQRAAADIRARAAASVERLGEVIGVLREETGEAPVEPDDTGLARLTSEASGAGLPVELRVDGEADDLPPVVARATHRVVQEALTNVAKHAPGARTTVHVTHTATRTEVVVENGPPPSTDRVRTRPGIGGLGLIGLGERVRLTGGSFRHGPRDAGYAVVARIPHHPSPPPHHPSPLPPSPLALPAARDDALPQEHRRARRRAGRTLVAAVMVPLVTAALLSGVLMVWETRSAAQSVLDPRDYARLHVGQDRSEVRRLLPERQTDYRPPAAEPMGEGTTCEYYAMTADRFDDRSGDAYRLCFREDTLVSLGTVAP</sequence>
<dbReference type="GO" id="GO:0000155">
    <property type="term" value="F:phosphorelay sensor kinase activity"/>
    <property type="evidence" value="ECO:0007669"/>
    <property type="project" value="InterPro"/>
</dbReference>
<dbReference type="RefSeq" id="WP_164275599.1">
    <property type="nucleotide sequence ID" value="NZ_JAAGMQ010000528.1"/>
</dbReference>
<keyword evidence="7" id="KW-0067">ATP-binding</keyword>
<evidence type="ECO:0000256" key="9">
    <source>
        <dbReference type="SAM" id="MobiDB-lite"/>
    </source>
</evidence>
<feature type="transmembrane region" description="Helical" evidence="10">
    <location>
        <begin position="92"/>
        <end position="112"/>
    </location>
</feature>
<dbReference type="Pfam" id="PF07730">
    <property type="entry name" value="HisKA_3"/>
    <property type="match status" value="1"/>
</dbReference>
<protein>
    <recommendedName>
        <fullName evidence="2">histidine kinase</fullName>
        <ecNumber evidence="2">2.7.13.3</ecNumber>
    </recommendedName>
</protein>
<evidence type="ECO:0000313" key="12">
    <source>
        <dbReference type="EMBL" id="NEC35062.1"/>
    </source>
</evidence>